<organism evidence="2 3">
    <name type="scientific">Absidia repens</name>
    <dbReference type="NCBI Taxonomy" id="90262"/>
    <lineage>
        <taxon>Eukaryota</taxon>
        <taxon>Fungi</taxon>
        <taxon>Fungi incertae sedis</taxon>
        <taxon>Mucoromycota</taxon>
        <taxon>Mucoromycotina</taxon>
        <taxon>Mucoromycetes</taxon>
        <taxon>Mucorales</taxon>
        <taxon>Cunninghamellaceae</taxon>
        <taxon>Absidia</taxon>
    </lineage>
</organism>
<evidence type="ECO:0000256" key="1">
    <source>
        <dbReference type="SAM" id="Phobius"/>
    </source>
</evidence>
<dbReference type="STRING" id="90262.A0A1X2HRH1"/>
<dbReference type="Proteomes" id="UP000193560">
    <property type="component" value="Unassembled WGS sequence"/>
</dbReference>
<dbReference type="OrthoDB" id="2448606at2759"/>
<keyword evidence="3" id="KW-1185">Reference proteome</keyword>
<keyword evidence="1" id="KW-0472">Membrane</keyword>
<accession>A0A1X2HRH1</accession>
<dbReference type="AlphaFoldDB" id="A0A1X2HRH1"/>
<proteinExistence type="predicted"/>
<gene>
    <name evidence="2" type="ORF">BCR42DRAFT_398856</name>
</gene>
<name>A0A1X2HRH1_9FUNG</name>
<protein>
    <submittedName>
        <fullName evidence="2">Uncharacterized protein</fullName>
    </submittedName>
</protein>
<comment type="caution">
    <text evidence="2">The sequence shown here is derived from an EMBL/GenBank/DDBJ whole genome shotgun (WGS) entry which is preliminary data.</text>
</comment>
<dbReference type="EMBL" id="MCGE01000054">
    <property type="protein sequence ID" value="ORZ02131.1"/>
    <property type="molecule type" value="Genomic_DNA"/>
</dbReference>
<feature type="transmembrane region" description="Helical" evidence="1">
    <location>
        <begin position="21"/>
        <end position="43"/>
    </location>
</feature>
<keyword evidence="1" id="KW-0812">Transmembrane</keyword>
<evidence type="ECO:0000313" key="3">
    <source>
        <dbReference type="Proteomes" id="UP000193560"/>
    </source>
</evidence>
<sequence length="193" mass="21906">MRIRSVYFFPDCQTRKYVCPTIFLSVVRLIITIAVGFACLIQTNLEAKAPTSINISKRRPDASIDYTEGNHLQQTFGFGEVKCHSEAQNHHAVKNAIDFGKLKGVLTFQAIEIGRIEVPRCLRELASYLVHLDDVLDLVHAFHDEYGAATAIEEAMIETRKRPTMTTPEMIRVVDPTKSRKRRCITAYYSLCV</sequence>
<reference evidence="2 3" key="1">
    <citation type="submission" date="2016-07" db="EMBL/GenBank/DDBJ databases">
        <title>Pervasive Adenine N6-methylation of Active Genes in Fungi.</title>
        <authorList>
            <consortium name="DOE Joint Genome Institute"/>
            <person name="Mondo S.J."/>
            <person name="Dannebaum R.O."/>
            <person name="Kuo R.C."/>
            <person name="Labutti K."/>
            <person name="Haridas S."/>
            <person name="Kuo A."/>
            <person name="Salamov A."/>
            <person name="Ahrendt S.R."/>
            <person name="Lipzen A."/>
            <person name="Sullivan W."/>
            <person name="Andreopoulos W.B."/>
            <person name="Clum A."/>
            <person name="Lindquist E."/>
            <person name="Daum C."/>
            <person name="Ramamoorthy G.K."/>
            <person name="Gryganskyi A."/>
            <person name="Culley D."/>
            <person name="Magnuson J.K."/>
            <person name="James T.Y."/>
            <person name="O'Malley M.A."/>
            <person name="Stajich J.E."/>
            <person name="Spatafora J.W."/>
            <person name="Visel A."/>
            <person name="Grigoriev I.V."/>
        </authorList>
    </citation>
    <scope>NUCLEOTIDE SEQUENCE [LARGE SCALE GENOMIC DNA]</scope>
    <source>
        <strain evidence="2 3">NRRL 1336</strain>
    </source>
</reference>
<keyword evidence="1" id="KW-1133">Transmembrane helix</keyword>
<evidence type="ECO:0000313" key="2">
    <source>
        <dbReference type="EMBL" id="ORZ02131.1"/>
    </source>
</evidence>